<dbReference type="AlphaFoldDB" id="A0A7S8IDT7"/>
<dbReference type="Gene3D" id="3.40.50.150">
    <property type="entry name" value="Vaccinia Virus protein VP39"/>
    <property type="match status" value="1"/>
</dbReference>
<name>A0A7S8IDT7_9CHLR</name>
<dbReference type="GO" id="GO:0036261">
    <property type="term" value="P:7-methylguanosine cap hypermethylation"/>
    <property type="evidence" value="ECO:0007669"/>
    <property type="project" value="InterPro"/>
</dbReference>
<dbReference type="EMBL" id="CP062983">
    <property type="protein sequence ID" value="QPC81886.1"/>
    <property type="molecule type" value="Genomic_DNA"/>
</dbReference>
<dbReference type="Proteomes" id="UP000594468">
    <property type="component" value="Chromosome"/>
</dbReference>
<keyword evidence="4" id="KW-1185">Reference proteome</keyword>
<dbReference type="CDD" id="cd02440">
    <property type="entry name" value="AdoMet_MTases"/>
    <property type="match status" value="1"/>
</dbReference>
<evidence type="ECO:0000259" key="2">
    <source>
        <dbReference type="Pfam" id="PF18096"/>
    </source>
</evidence>
<protein>
    <submittedName>
        <fullName evidence="3">Methyltransferase domain-containing protein</fullName>
    </submittedName>
</protein>
<dbReference type="Pfam" id="PF18096">
    <property type="entry name" value="Thump_like"/>
    <property type="match status" value="1"/>
</dbReference>
<evidence type="ECO:0000313" key="3">
    <source>
        <dbReference type="EMBL" id="QPC81886.1"/>
    </source>
</evidence>
<keyword evidence="3" id="KW-0489">Methyltransferase</keyword>
<feature type="domain" description="Methyltransferase" evidence="1">
    <location>
        <begin position="100"/>
        <end position="169"/>
    </location>
</feature>
<evidence type="ECO:0000259" key="1">
    <source>
        <dbReference type="Pfam" id="PF13847"/>
    </source>
</evidence>
<dbReference type="PANTHER" id="PTHR14741:SF32">
    <property type="entry name" value="TRIMETHYLGUANOSINE SYNTHASE"/>
    <property type="match status" value="1"/>
</dbReference>
<sequence>MSDTLTLAELAFLQSERGEKALHALAGADLSEQNTLALVMQLRQTLEPSEAAAALTMARLRQRAVAKYGEIAPRLFFTPSALEQASDPLVRAYRAQFAAHQRVLDVCCGIGTDTIALAQVADAVMGLDIDPVRIEIARHNARVYDATAQFSVADVLQGIPDSYDMIFYDPARRDEAGKRIYDVDQYVPPLSLIENWQARQIVVKLSPGVDREQLGPYGSAVEFISVNGDLKEAVLWRGADWQGTQATLLTEEATYHFSRESEEPDVPLQEPAGYLVEPDPAILRAGLVRDLAAHLGGALLDETIAYMTTLALPQSPWVRAWEIEDWMPYNLKKLRAYLRERDVGRITVKKRGSPVTPEQLTASLKLKKGHNARTLVLTRLQNNPIVIICAEQPTRLYI</sequence>
<reference evidence="3 4" key="1">
    <citation type="submission" date="2020-02" db="EMBL/GenBank/DDBJ databases">
        <authorList>
            <person name="Zheng R.K."/>
            <person name="Sun C.M."/>
        </authorList>
    </citation>
    <scope>NUCLEOTIDE SEQUENCE [LARGE SCALE GENOMIC DNA]</scope>
    <source>
        <strain evidence="4">rifampicinis</strain>
    </source>
</reference>
<dbReference type="SUPFAM" id="SSF53335">
    <property type="entry name" value="S-adenosyl-L-methionine-dependent methyltransferases"/>
    <property type="match status" value="1"/>
</dbReference>
<feature type="domain" description="THUMP-like" evidence="2">
    <location>
        <begin position="318"/>
        <end position="390"/>
    </location>
</feature>
<dbReference type="Pfam" id="PF13847">
    <property type="entry name" value="Methyltransf_31"/>
    <property type="match status" value="1"/>
</dbReference>
<dbReference type="InterPro" id="IPR041497">
    <property type="entry name" value="Thump-like"/>
</dbReference>
<keyword evidence="3" id="KW-0808">Transferase</keyword>
<gene>
    <name evidence="3" type="ORF">G4Y79_19675</name>
</gene>
<dbReference type="PANTHER" id="PTHR14741">
    <property type="entry name" value="S-ADENOSYLMETHIONINE-DEPENDENT METHYLTRANSFERASE RELATED"/>
    <property type="match status" value="1"/>
</dbReference>
<accession>A0A7S8IDT7</accession>
<dbReference type="KEGG" id="pmet:G4Y79_19675"/>
<organism evidence="3 4">
    <name type="scientific">Phototrophicus methaneseepsis</name>
    <dbReference type="NCBI Taxonomy" id="2710758"/>
    <lineage>
        <taxon>Bacteria</taxon>
        <taxon>Bacillati</taxon>
        <taxon>Chloroflexota</taxon>
        <taxon>Candidatus Thermofontia</taxon>
        <taxon>Phototrophicales</taxon>
        <taxon>Phototrophicaceae</taxon>
        <taxon>Phototrophicus</taxon>
    </lineage>
</organism>
<dbReference type="RefSeq" id="WP_195169957.1">
    <property type="nucleotide sequence ID" value="NZ_CP062983.1"/>
</dbReference>
<evidence type="ECO:0000313" key="4">
    <source>
        <dbReference type="Proteomes" id="UP000594468"/>
    </source>
</evidence>
<proteinExistence type="predicted"/>
<dbReference type="InterPro" id="IPR029063">
    <property type="entry name" value="SAM-dependent_MTases_sf"/>
</dbReference>
<dbReference type="GO" id="GO:0008168">
    <property type="term" value="F:methyltransferase activity"/>
    <property type="evidence" value="ECO:0007669"/>
    <property type="project" value="UniProtKB-KW"/>
</dbReference>
<dbReference type="InterPro" id="IPR025714">
    <property type="entry name" value="Methyltranfer_dom"/>
</dbReference>